<evidence type="ECO:0000313" key="1">
    <source>
        <dbReference type="EMBL" id="AIG76463.1"/>
    </source>
</evidence>
<dbReference type="EMBL" id="CP008953">
    <property type="protein sequence ID" value="AIG76463.1"/>
    <property type="molecule type" value="Genomic_DNA"/>
</dbReference>
<reference evidence="1 2" key="1">
    <citation type="journal article" date="2014" name="J. Biotechnol.">
        <title>Complete genome sequence of the actinobacterium Amycolatopsis japonica MG417-CF17(T) (=DSM 44213T) producing (S,S)-N,N'-ethylenediaminedisuccinic acid.</title>
        <authorList>
            <person name="Stegmann E."/>
            <person name="Albersmeier A."/>
            <person name="Spohn M."/>
            <person name="Gert H."/>
            <person name="Weber T."/>
            <person name="Wohlleben W."/>
            <person name="Kalinowski J."/>
            <person name="Ruckert C."/>
        </authorList>
    </citation>
    <scope>NUCLEOTIDE SEQUENCE [LARGE SCALE GENOMIC DNA]</scope>
    <source>
        <strain evidence="2">MG417-CF17 (DSM 44213)</strain>
    </source>
</reference>
<protein>
    <submittedName>
        <fullName evidence="1">Uncharacterized protein</fullName>
    </submittedName>
</protein>
<organism evidence="1 2">
    <name type="scientific">Amycolatopsis japonica</name>
    <dbReference type="NCBI Taxonomy" id="208439"/>
    <lineage>
        <taxon>Bacteria</taxon>
        <taxon>Bacillati</taxon>
        <taxon>Actinomycetota</taxon>
        <taxon>Actinomycetes</taxon>
        <taxon>Pseudonocardiales</taxon>
        <taxon>Pseudonocardiaceae</taxon>
        <taxon>Amycolatopsis</taxon>
        <taxon>Amycolatopsis japonica group</taxon>
    </lineage>
</organism>
<sequence>MKASLRDPESLKEAFTDFGPAKEDAVALTVCATHEIHYGAQGAETAHVTSWSYETGLSNGWPPPLVAT</sequence>
<dbReference type="AlphaFoldDB" id="A0A075UU14"/>
<evidence type="ECO:0000313" key="2">
    <source>
        <dbReference type="Proteomes" id="UP000028492"/>
    </source>
</evidence>
<gene>
    <name evidence="1" type="ORF">AJAP_17975</name>
</gene>
<keyword evidence="2" id="KW-1185">Reference proteome</keyword>
<name>A0A075UU14_9PSEU</name>
<dbReference type="HOGENOM" id="CLU_2784760_0_0_11"/>
<dbReference type="Proteomes" id="UP000028492">
    <property type="component" value="Chromosome"/>
</dbReference>
<accession>A0A075UU14</accession>
<proteinExistence type="predicted"/>
<dbReference type="KEGG" id="aja:AJAP_17975"/>